<dbReference type="AlphaFoldDB" id="E3KQ66"/>
<dbReference type="VEuPathDB" id="FungiDB:PGTG_12397"/>
<sequence>MNTKNKLLKSKWLSNNKAHNYNTRFSPPHLLDTPDLETIRQMQLEDAFWNMGSSTHPEEPWAVNTSIQEGMKAYLLFSHSQEELRRIAWEARQAIKWGVSKCQPG</sequence>
<evidence type="ECO:0000313" key="2">
    <source>
        <dbReference type="Proteomes" id="UP000008783"/>
    </source>
</evidence>
<reference key="1">
    <citation type="submission" date="2007-01" db="EMBL/GenBank/DDBJ databases">
        <title>The Genome Sequence of Puccinia graminis f. sp. tritici Strain CRL 75-36-700-3.</title>
        <authorList>
            <consortium name="The Broad Institute Genome Sequencing Platform"/>
            <person name="Birren B."/>
            <person name="Lander E."/>
            <person name="Galagan J."/>
            <person name="Nusbaum C."/>
            <person name="Devon K."/>
            <person name="Cuomo C."/>
            <person name="Jaffe D."/>
            <person name="Butler J."/>
            <person name="Alvarez P."/>
            <person name="Gnerre S."/>
            <person name="Grabherr M."/>
            <person name="Mauceli E."/>
            <person name="Brockman W."/>
            <person name="Young S."/>
            <person name="LaButti K."/>
            <person name="Sykes S."/>
            <person name="DeCaprio D."/>
            <person name="Crawford M."/>
            <person name="Koehrsen M."/>
            <person name="Engels R."/>
            <person name="Montgomery P."/>
            <person name="Pearson M."/>
            <person name="Howarth C."/>
            <person name="Larson L."/>
            <person name="White J."/>
            <person name="Zeng Q."/>
            <person name="Kodira C."/>
            <person name="Yandava C."/>
            <person name="Alvarado L."/>
            <person name="O'Leary S."/>
            <person name="Szabo L."/>
            <person name="Dean R."/>
            <person name="Schein J."/>
        </authorList>
    </citation>
    <scope>NUCLEOTIDE SEQUENCE</scope>
    <source>
        <strain>CRL 75-36-700-3</strain>
    </source>
</reference>
<keyword evidence="2" id="KW-1185">Reference proteome</keyword>
<dbReference type="HOGENOM" id="CLU_2237927_0_0_1"/>
<dbReference type="GeneID" id="10540456"/>
<name>E3KQ66_PUCGT</name>
<evidence type="ECO:0000313" key="1">
    <source>
        <dbReference type="EMBL" id="EFP86441.2"/>
    </source>
</evidence>
<dbReference type="Proteomes" id="UP000008783">
    <property type="component" value="Unassembled WGS sequence"/>
</dbReference>
<proteinExistence type="predicted"/>
<organism evidence="1 2">
    <name type="scientific">Puccinia graminis f. sp. tritici (strain CRL 75-36-700-3 / race SCCL)</name>
    <name type="common">Black stem rust fungus</name>
    <dbReference type="NCBI Taxonomy" id="418459"/>
    <lineage>
        <taxon>Eukaryota</taxon>
        <taxon>Fungi</taxon>
        <taxon>Dikarya</taxon>
        <taxon>Basidiomycota</taxon>
        <taxon>Pucciniomycotina</taxon>
        <taxon>Pucciniomycetes</taxon>
        <taxon>Pucciniales</taxon>
        <taxon>Pucciniaceae</taxon>
        <taxon>Puccinia</taxon>
    </lineage>
</organism>
<dbReference type="KEGG" id="pgr:PGTG_12397"/>
<gene>
    <name evidence="1" type="ORF">PGTG_12397</name>
</gene>
<accession>E3KQ66</accession>
<dbReference type="OrthoDB" id="2507030at2759"/>
<dbReference type="PANTHER" id="PTHR33096:SF1">
    <property type="entry name" value="CXC1-LIKE CYSTEINE CLUSTER ASSOCIATED WITH KDZ TRANSPOSASES DOMAIN-CONTAINING PROTEIN"/>
    <property type="match status" value="1"/>
</dbReference>
<dbReference type="RefSeq" id="XP_003330860.2">
    <property type="nucleotide sequence ID" value="XM_003330812.2"/>
</dbReference>
<dbReference type="PANTHER" id="PTHR33096">
    <property type="entry name" value="CXC2 DOMAIN-CONTAINING PROTEIN"/>
    <property type="match status" value="1"/>
</dbReference>
<dbReference type="InParanoid" id="E3KQ66"/>
<dbReference type="EMBL" id="DS178300">
    <property type="protein sequence ID" value="EFP86441.2"/>
    <property type="molecule type" value="Genomic_DNA"/>
</dbReference>
<protein>
    <submittedName>
        <fullName evidence="1">Uncharacterized protein</fullName>
    </submittedName>
</protein>
<reference evidence="2" key="2">
    <citation type="journal article" date="2011" name="Proc. Natl. Acad. Sci. U.S.A.">
        <title>Obligate biotrophy features unraveled by the genomic analysis of rust fungi.</title>
        <authorList>
            <person name="Duplessis S."/>
            <person name="Cuomo C.A."/>
            <person name="Lin Y.-C."/>
            <person name="Aerts A."/>
            <person name="Tisserant E."/>
            <person name="Veneault-Fourrey C."/>
            <person name="Joly D.L."/>
            <person name="Hacquard S."/>
            <person name="Amselem J."/>
            <person name="Cantarel B.L."/>
            <person name="Chiu R."/>
            <person name="Coutinho P.M."/>
            <person name="Feau N."/>
            <person name="Field M."/>
            <person name="Frey P."/>
            <person name="Gelhaye E."/>
            <person name="Goldberg J."/>
            <person name="Grabherr M.G."/>
            <person name="Kodira C.D."/>
            <person name="Kohler A."/>
            <person name="Kuees U."/>
            <person name="Lindquist E.A."/>
            <person name="Lucas S.M."/>
            <person name="Mago R."/>
            <person name="Mauceli E."/>
            <person name="Morin E."/>
            <person name="Murat C."/>
            <person name="Pangilinan J.L."/>
            <person name="Park R."/>
            <person name="Pearson M."/>
            <person name="Quesneville H."/>
            <person name="Rouhier N."/>
            <person name="Sakthikumar S."/>
            <person name="Salamov A.A."/>
            <person name="Schmutz J."/>
            <person name="Selles B."/>
            <person name="Shapiro H."/>
            <person name="Tanguay P."/>
            <person name="Tuskan G.A."/>
            <person name="Henrissat B."/>
            <person name="Van de Peer Y."/>
            <person name="Rouze P."/>
            <person name="Ellis J.G."/>
            <person name="Dodds P.N."/>
            <person name="Schein J.E."/>
            <person name="Zhong S."/>
            <person name="Hamelin R.C."/>
            <person name="Grigoriev I.V."/>
            <person name="Szabo L.J."/>
            <person name="Martin F."/>
        </authorList>
    </citation>
    <scope>NUCLEOTIDE SEQUENCE [LARGE SCALE GENOMIC DNA]</scope>
    <source>
        <strain evidence="2">CRL 75-36-700-3 / race SCCL</strain>
    </source>
</reference>